<gene>
    <name evidence="1" type="ORF">ABT39_MTgene5594</name>
</gene>
<evidence type="ECO:0000313" key="1">
    <source>
        <dbReference type="EMBL" id="KUM47409.1"/>
    </source>
</evidence>
<geneLocation type="mitochondrion" evidence="1"/>
<comment type="caution">
    <text evidence="1">The sequence shown here is derived from an EMBL/GenBank/DDBJ whole genome shotgun (WGS) entry which is preliminary data.</text>
</comment>
<keyword evidence="1" id="KW-0496">Mitochondrion</keyword>
<reference evidence="1" key="1">
    <citation type="journal article" date="2015" name="Genome Biol. Evol.">
        <title>Organellar Genomes of White Spruce (Picea glauca): Assembly and Annotation.</title>
        <authorList>
            <person name="Jackman S.D."/>
            <person name="Warren R.L."/>
            <person name="Gibb E.A."/>
            <person name="Vandervalk B.P."/>
            <person name="Mohamadi H."/>
            <person name="Chu J."/>
            <person name="Raymond A."/>
            <person name="Pleasance S."/>
            <person name="Coope R."/>
            <person name="Wildung M.R."/>
            <person name="Ritland C.E."/>
            <person name="Bousquet J."/>
            <person name="Jones S.J."/>
            <person name="Bohlmann J."/>
            <person name="Birol I."/>
        </authorList>
    </citation>
    <scope>NUCLEOTIDE SEQUENCE [LARGE SCALE GENOMIC DNA]</scope>
    <source>
        <tissue evidence="1">Flushing bud</tissue>
    </source>
</reference>
<accession>A0A101LXZ8</accession>
<protein>
    <submittedName>
        <fullName evidence="1">Uncharacterized protein</fullName>
    </submittedName>
</protein>
<name>A0A101LXZ8_PICGL</name>
<dbReference type="AlphaFoldDB" id="A0A101LXZ8"/>
<sequence>MEPIPNNTQSAFKYPILIKLSGSNNHRLQDPIHRAHIVWGGKRLQLRQLRQRQQLRRLRQLRTDGQQPT</sequence>
<organism evidence="1">
    <name type="scientific">Picea glauca</name>
    <name type="common">White spruce</name>
    <name type="synonym">Pinus glauca</name>
    <dbReference type="NCBI Taxonomy" id="3330"/>
    <lineage>
        <taxon>Eukaryota</taxon>
        <taxon>Viridiplantae</taxon>
        <taxon>Streptophyta</taxon>
        <taxon>Embryophyta</taxon>
        <taxon>Tracheophyta</taxon>
        <taxon>Spermatophyta</taxon>
        <taxon>Pinopsida</taxon>
        <taxon>Pinidae</taxon>
        <taxon>Conifers I</taxon>
        <taxon>Pinales</taxon>
        <taxon>Pinaceae</taxon>
        <taxon>Picea</taxon>
    </lineage>
</organism>
<proteinExistence type="predicted"/>
<dbReference type="EMBL" id="LKAM01000007">
    <property type="protein sequence ID" value="KUM47409.1"/>
    <property type="molecule type" value="Genomic_DNA"/>
</dbReference>